<keyword evidence="2" id="KW-1185">Reference proteome</keyword>
<dbReference type="RefSeq" id="WP_136853570.1">
    <property type="nucleotide sequence ID" value="NZ_SWCI01000007.1"/>
</dbReference>
<dbReference type="AlphaFoldDB" id="A0A4U1BDR5"/>
<proteinExistence type="predicted"/>
<evidence type="ECO:0000313" key="2">
    <source>
        <dbReference type="Proteomes" id="UP000305674"/>
    </source>
</evidence>
<accession>A0A4U1BDR5</accession>
<reference evidence="1 2" key="1">
    <citation type="submission" date="2019-04" db="EMBL/GenBank/DDBJ databases">
        <authorList>
            <person name="Hwang J.C."/>
        </authorList>
    </citation>
    <scope>NUCLEOTIDE SEQUENCE [LARGE SCALE GENOMIC DNA]</scope>
    <source>
        <strain evidence="1 2">IMCC35001</strain>
    </source>
</reference>
<protein>
    <submittedName>
        <fullName evidence="1">Uncharacterized protein</fullName>
    </submittedName>
</protein>
<name>A0A4U1BDR5_9GAMM</name>
<dbReference type="Proteomes" id="UP000305674">
    <property type="component" value="Unassembled WGS sequence"/>
</dbReference>
<dbReference type="OrthoDB" id="6402849at2"/>
<evidence type="ECO:0000313" key="1">
    <source>
        <dbReference type="EMBL" id="TKB48459.1"/>
    </source>
</evidence>
<dbReference type="EMBL" id="SWCI01000007">
    <property type="protein sequence ID" value="TKB48459.1"/>
    <property type="molecule type" value="Genomic_DNA"/>
</dbReference>
<organism evidence="1 2">
    <name type="scientific">Ferrimonas sediminicola</name>
    <dbReference type="NCBI Taxonomy" id="2569538"/>
    <lineage>
        <taxon>Bacteria</taxon>
        <taxon>Pseudomonadati</taxon>
        <taxon>Pseudomonadota</taxon>
        <taxon>Gammaproteobacteria</taxon>
        <taxon>Alteromonadales</taxon>
        <taxon>Ferrimonadaceae</taxon>
        <taxon>Ferrimonas</taxon>
    </lineage>
</organism>
<comment type="caution">
    <text evidence="1">The sequence shown here is derived from an EMBL/GenBank/DDBJ whole genome shotgun (WGS) entry which is preliminary data.</text>
</comment>
<gene>
    <name evidence="1" type="ORF">FCL40_12165</name>
</gene>
<sequence>MTNEAQKLLIKLGLDAELAERFSVSPELVCDELRLDAETRKQILQLSEDGDDDKVIPFSTTWVIMVQLNDMASKTHA</sequence>